<evidence type="ECO:0000313" key="2">
    <source>
        <dbReference type="EMBL" id="CCM05761.1"/>
    </source>
</evidence>
<dbReference type="OrthoDB" id="76224at2759"/>
<gene>
    <name evidence="2" type="ORF">FIBRA_07994</name>
</gene>
<dbReference type="Proteomes" id="UP000006352">
    <property type="component" value="Unassembled WGS sequence"/>
</dbReference>
<dbReference type="HOGENOM" id="CLU_083052_1_0_1"/>
<keyword evidence="3" id="KW-1185">Reference proteome</keyword>
<proteinExistence type="predicted"/>
<protein>
    <submittedName>
        <fullName evidence="2">Uncharacterized protein</fullName>
    </submittedName>
</protein>
<feature type="region of interest" description="Disordered" evidence="1">
    <location>
        <begin position="217"/>
        <end position="272"/>
    </location>
</feature>
<dbReference type="Gene3D" id="6.20.250.70">
    <property type="match status" value="1"/>
</dbReference>
<dbReference type="EMBL" id="HE797206">
    <property type="protein sequence ID" value="CCM05761.1"/>
    <property type="molecule type" value="Genomic_DNA"/>
</dbReference>
<sequence>MSSSSDSSSPEPELVTKKSKKPSSKAAGKKKQLPHGQNNEGDSDADSDWAYQPPPGFVCINHAGDNGEFDWDAVKDDDGLELWLVRVPGGLKPKALHGLKIDGPAAAADARTARVGTVDRRHASYDVWALGDGDSVGGEELRGLSCLLPRKKEGGRLVQAPRPVARHLVITTQAASPTPVVAQDTSAPLAVAFQNPPRHSYPPELLKHRFMPSGSLVSTVDSPESVDVDQVDAMLEASQTEESPARQPAPVSKKRKSDKEHTKKSKKSRAAA</sequence>
<accession>J4IC43</accession>
<reference evidence="2 3" key="1">
    <citation type="journal article" date="2012" name="Appl. Environ. Microbiol.">
        <title>Short-read sequencing for genomic analysis of the brown rot fungus Fibroporia radiculosa.</title>
        <authorList>
            <person name="Tang J.D."/>
            <person name="Perkins A.D."/>
            <person name="Sonstegard T.S."/>
            <person name="Schroeder S.G."/>
            <person name="Burgess S.C."/>
            <person name="Diehl S.V."/>
        </authorList>
    </citation>
    <scope>NUCLEOTIDE SEQUENCE [LARGE SCALE GENOMIC DNA]</scope>
    <source>
        <strain evidence="2 3">TFFH 294</strain>
    </source>
</reference>
<evidence type="ECO:0000256" key="1">
    <source>
        <dbReference type="SAM" id="MobiDB-lite"/>
    </source>
</evidence>
<dbReference type="AlphaFoldDB" id="J4IC43"/>
<feature type="compositionally biased region" description="Basic residues" evidence="1">
    <location>
        <begin position="17"/>
        <end position="33"/>
    </location>
</feature>
<dbReference type="Pfam" id="PF08208">
    <property type="entry name" value="RNA_polI_A34"/>
    <property type="match status" value="1"/>
</dbReference>
<dbReference type="GeneID" id="24100672"/>
<feature type="compositionally biased region" description="Basic residues" evidence="1">
    <location>
        <begin position="252"/>
        <end position="272"/>
    </location>
</feature>
<dbReference type="InterPro" id="IPR013240">
    <property type="entry name" value="DNA-dir_RNA_pol1_su_RPA34"/>
</dbReference>
<evidence type="ECO:0000313" key="3">
    <source>
        <dbReference type="Proteomes" id="UP000006352"/>
    </source>
</evidence>
<feature type="region of interest" description="Disordered" evidence="1">
    <location>
        <begin position="1"/>
        <end position="55"/>
    </location>
</feature>
<name>J4IC43_9APHY</name>
<dbReference type="RefSeq" id="XP_012185044.1">
    <property type="nucleotide sequence ID" value="XM_012329654.1"/>
</dbReference>
<dbReference type="InParanoid" id="J4IC43"/>
<organism evidence="2 3">
    <name type="scientific">Fibroporia radiculosa</name>
    <dbReference type="NCBI Taxonomy" id="599839"/>
    <lineage>
        <taxon>Eukaryota</taxon>
        <taxon>Fungi</taxon>
        <taxon>Dikarya</taxon>
        <taxon>Basidiomycota</taxon>
        <taxon>Agaricomycotina</taxon>
        <taxon>Agaricomycetes</taxon>
        <taxon>Polyporales</taxon>
        <taxon>Fibroporiaceae</taxon>
        <taxon>Fibroporia</taxon>
    </lineage>
</organism>
<dbReference type="GO" id="GO:0006360">
    <property type="term" value="P:transcription by RNA polymerase I"/>
    <property type="evidence" value="ECO:0007669"/>
    <property type="project" value="InterPro"/>
</dbReference>